<accession>A0A9Y2IQJ3</accession>
<protein>
    <submittedName>
        <fullName evidence="2">Uncharacterized protein</fullName>
    </submittedName>
</protein>
<dbReference type="RefSeq" id="WP_285974010.1">
    <property type="nucleotide sequence ID" value="NZ_CP127294.1"/>
</dbReference>
<reference evidence="2 3" key="1">
    <citation type="submission" date="2023-06" db="EMBL/GenBank/DDBJ databases">
        <authorList>
            <person name="Oyuntsetseg B."/>
            <person name="Kim S.B."/>
        </authorList>
    </citation>
    <scope>NUCLEOTIDE SEQUENCE [LARGE SCALE GENOMIC DNA]</scope>
    <source>
        <strain evidence="2 3">2-15</strain>
    </source>
</reference>
<gene>
    <name evidence="2" type="ORF">QRX50_23235</name>
</gene>
<name>A0A9Y2IQJ3_9PSEU</name>
<organism evidence="2 3">
    <name type="scientific">Amycolatopsis carbonis</name>
    <dbReference type="NCBI Taxonomy" id="715471"/>
    <lineage>
        <taxon>Bacteria</taxon>
        <taxon>Bacillati</taxon>
        <taxon>Actinomycetota</taxon>
        <taxon>Actinomycetes</taxon>
        <taxon>Pseudonocardiales</taxon>
        <taxon>Pseudonocardiaceae</taxon>
        <taxon>Amycolatopsis</taxon>
    </lineage>
</organism>
<dbReference type="AlphaFoldDB" id="A0A9Y2IQJ3"/>
<dbReference type="Proteomes" id="UP001236014">
    <property type="component" value="Chromosome"/>
</dbReference>
<dbReference type="EMBL" id="CP127294">
    <property type="protein sequence ID" value="WIX83460.1"/>
    <property type="molecule type" value="Genomic_DNA"/>
</dbReference>
<proteinExistence type="predicted"/>
<evidence type="ECO:0000256" key="1">
    <source>
        <dbReference type="SAM" id="MobiDB-lite"/>
    </source>
</evidence>
<evidence type="ECO:0000313" key="3">
    <source>
        <dbReference type="Proteomes" id="UP001236014"/>
    </source>
</evidence>
<feature type="compositionally biased region" description="Low complexity" evidence="1">
    <location>
        <begin position="94"/>
        <end position="105"/>
    </location>
</feature>
<dbReference type="KEGG" id="acab:QRX50_23235"/>
<keyword evidence="3" id="KW-1185">Reference proteome</keyword>
<feature type="region of interest" description="Disordered" evidence="1">
    <location>
        <begin position="89"/>
        <end position="123"/>
    </location>
</feature>
<feature type="compositionally biased region" description="Basic residues" evidence="1">
    <location>
        <begin position="106"/>
        <end position="116"/>
    </location>
</feature>
<sequence length="123" mass="12851">MTVVDAVVVRVAGDPHGPNEVMLARRDAAGAWRQIGLSLPLAPRLGQQIGAHVTPTGEPVAYTSAGEFGRGKTQYLPVRPEVVVEAETGPAVESFSSPAAASRAPRAPRSRRRGLPPRHGTGA</sequence>
<evidence type="ECO:0000313" key="2">
    <source>
        <dbReference type="EMBL" id="WIX83460.1"/>
    </source>
</evidence>